<evidence type="ECO:0000313" key="5">
    <source>
        <dbReference type="Proteomes" id="UP001501736"/>
    </source>
</evidence>
<keyword evidence="2" id="KW-0812">Transmembrane</keyword>
<dbReference type="Gene3D" id="3.30.70.2390">
    <property type="match status" value="1"/>
</dbReference>
<keyword evidence="5" id="KW-1185">Reference proteome</keyword>
<feature type="region of interest" description="Disordered" evidence="1">
    <location>
        <begin position="154"/>
        <end position="174"/>
    </location>
</feature>
<gene>
    <name evidence="4" type="ORF">GCM10020260_22780</name>
</gene>
<name>A0ABP6RI31_9MICC</name>
<evidence type="ECO:0000313" key="4">
    <source>
        <dbReference type="EMBL" id="GAA3287013.1"/>
    </source>
</evidence>
<feature type="domain" description="LytR/CpsA/Psr regulator C-terminal" evidence="3">
    <location>
        <begin position="66"/>
        <end position="152"/>
    </location>
</feature>
<keyword evidence="2" id="KW-1133">Transmembrane helix</keyword>
<comment type="caution">
    <text evidence="4">The sequence shown here is derived from an EMBL/GenBank/DDBJ whole genome shotgun (WGS) entry which is preliminary data.</text>
</comment>
<dbReference type="Pfam" id="PF13399">
    <property type="entry name" value="LytR_C"/>
    <property type="match status" value="1"/>
</dbReference>
<keyword evidence="2" id="KW-0472">Membrane</keyword>
<dbReference type="EMBL" id="BAAAYG010000010">
    <property type="protein sequence ID" value="GAA3287013.1"/>
    <property type="molecule type" value="Genomic_DNA"/>
</dbReference>
<feature type="transmembrane region" description="Helical" evidence="2">
    <location>
        <begin position="15"/>
        <end position="36"/>
    </location>
</feature>
<dbReference type="InterPro" id="IPR027381">
    <property type="entry name" value="LytR/CpsA/Psr_C"/>
</dbReference>
<sequence>MSPADPPETRDRSRLLVAVSSGLVLAAVTLGSWLMIDGTLSVELGGGVPHTEDCPENVLAPVVPERVRISVYNATNESGLAGEAAEDLRARGFRVADVGNEYVADTEFDSIIRAGGRGLRQAHTLQEHLPAAVVDLDGRSTFAVDLVLGSGYDGPGTASDVEPAPGRLSCEGGS</sequence>
<evidence type="ECO:0000259" key="3">
    <source>
        <dbReference type="Pfam" id="PF13399"/>
    </source>
</evidence>
<evidence type="ECO:0000256" key="2">
    <source>
        <dbReference type="SAM" id="Phobius"/>
    </source>
</evidence>
<accession>A0ABP6RI31</accession>
<dbReference type="RefSeq" id="WP_344721448.1">
    <property type="nucleotide sequence ID" value="NZ_BAAAYG010000010.1"/>
</dbReference>
<dbReference type="Proteomes" id="UP001501736">
    <property type="component" value="Unassembled WGS sequence"/>
</dbReference>
<reference evidence="5" key="1">
    <citation type="journal article" date="2019" name="Int. J. Syst. Evol. Microbiol.">
        <title>The Global Catalogue of Microorganisms (GCM) 10K type strain sequencing project: providing services to taxonomists for standard genome sequencing and annotation.</title>
        <authorList>
            <consortium name="The Broad Institute Genomics Platform"/>
            <consortium name="The Broad Institute Genome Sequencing Center for Infectious Disease"/>
            <person name="Wu L."/>
            <person name="Ma J."/>
        </authorList>
    </citation>
    <scope>NUCLEOTIDE SEQUENCE [LARGE SCALE GENOMIC DNA]</scope>
    <source>
        <strain evidence="5">JCM 11483</strain>
    </source>
</reference>
<protein>
    <recommendedName>
        <fullName evidence="3">LytR/CpsA/Psr regulator C-terminal domain-containing protein</fullName>
    </recommendedName>
</protein>
<proteinExistence type="predicted"/>
<evidence type="ECO:0000256" key="1">
    <source>
        <dbReference type="SAM" id="MobiDB-lite"/>
    </source>
</evidence>
<organism evidence="4 5">
    <name type="scientific">Nesterenkonia halobia</name>
    <dbReference type="NCBI Taxonomy" id="37922"/>
    <lineage>
        <taxon>Bacteria</taxon>
        <taxon>Bacillati</taxon>
        <taxon>Actinomycetota</taxon>
        <taxon>Actinomycetes</taxon>
        <taxon>Micrococcales</taxon>
        <taxon>Micrococcaceae</taxon>
        <taxon>Nesterenkonia</taxon>
    </lineage>
</organism>